<dbReference type="InterPro" id="IPR003439">
    <property type="entry name" value="ABC_transporter-like_ATP-bd"/>
</dbReference>
<evidence type="ECO:0000256" key="5">
    <source>
        <dbReference type="ARBA" id="ARBA00022737"/>
    </source>
</evidence>
<evidence type="ECO:0000259" key="10">
    <source>
        <dbReference type="PROSITE" id="PS50893"/>
    </source>
</evidence>
<evidence type="ECO:0000313" key="11">
    <source>
        <dbReference type="EMBL" id="EFY08147.1"/>
    </source>
</evidence>
<comment type="caution">
    <text evidence="11">The sequence shown here is derived from an EMBL/GenBank/DDBJ whole genome shotgun (WGS) entry which is preliminary data.</text>
</comment>
<gene>
    <name evidence="11" type="ORF">HMPREF9444_00009</name>
</gene>
<dbReference type="CDD" id="cd03215">
    <property type="entry name" value="ABC_Carb_Monos_II"/>
    <property type="match status" value="1"/>
</dbReference>
<evidence type="ECO:0000256" key="1">
    <source>
        <dbReference type="ARBA" id="ARBA00004202"/>
    </source>
</evidence>
<dbReference type="eggNOG" id="COG1129">
    <property type="taxonomic scope" value="Bacteria"/>
</dbReference>
<dbReference type="SMART" id="SM00382">
    <property type="entry name" value="AAA"/>
    <property type="match status" value="2"/>
</dbReference>
<dbReference type="Proteomes" id="UP000018458">
    <property type="component" value="Unassembled WGS sequence"/>
</dbReference>
<dbReference type="PANTHER" id="PTHR43790:SF9">
    <property type="entry name" value="GALACTOFURANOSE TRANSPORTER ATP-BINDING PROTEIN YTFR"/>
    <property type="match status" value="1"/>
</dbReference>
<keyword evidence="3" id="KW-1003">Cell membrane</keyword>
<evidence type="ECO:0000256" key="3">
    <source>
        <dbReference type="ARBA" id="ARBA00022475"/>
    </source>
</evidence>
<dbReference type="InterPro" id="IPR050107">
    <property type="entry name" value="ABC_carbohydrate_import_ATPase"/>
</dbReference>
<dbReference type="PROSITE" id="PS50893">
    <property type="entry name" value="ABC_TRANSPORTER_2"/>
    <property type="match status" value="2"/>
</dbReference>
<dbReference type="InterPro" id="IPR003593">
    <property type="entry name" value="AAA+_ATPase"/>
</dbReference>
<sequence>MDIFSIKDNIKIICLGEVLMAANEGDYILHMKNIDMFFPGVKALKNVEFNLKRGEIHSLMGENGAGKSTLIKVLTGVYHKTNGQIEFNGNIIEPKTPLESQQLGISTVYQEVNLCANLTVAENIYIGREPRGKFGQIDWATMSAKAKKLLHNELGIDIDVNRVLNFYPVAMQQMIAIARAIDTKCRILILDEPTSSLSDNEVERLFAIMRKLKGMGISIIFISHFLEQIYTICDRITVLRDGSYVGEYEIKDLPRIELISKMMGKEIKEDQIESNVDKSVPKDENVIEFDHVTVPGKVKDLSMTIKKGEVVGLGGLLGSGRSEIAETIFGIMPVAEGTIKVDDVQVSVKSPMDQMKNRIAFCPEDRKVQGIIGDLSVRENIILALQAKDGMFRHMPRKKQNELADYYIDLLRIKVSDREQLIKNLSGGNQQKVIIARWLATEPNLLILDEPTRGIDVGTKTEIEALSVRLAKEKGMSVIFISGEMGEMVRTCSRVLIIRDHEKITELNGDEISTAHIMQAIAGDYHGNN</sequence>
<name>E8LH53_SUCHY</name>
<dbReference type="PANTHER" id="PTHR43790">
    <property type="entry name" value="CARBOHYDRATE TRANSPORT ATP-BINDING PROTEIN MG119-RELATED"/>
    <property type="match status" value="1"/>
</dbReference>
<evidence type="ECO:0000313" key="12">
    <source>
        <dbReference type="Proteomes" id="UP000018458"/>
    </source>
</evidence>
<keyword evidence="12" id="KW-1185">Reference proteome</keyword>
<evidence type="ECO:0000256" key="7">
    <source>
        <dbReference type="ARBA" id="ARBA00022840"/>
    </source>
</evidence>
<organism evidence="11 12">
    <name type="scientific">Succinatimonas hippei (strain DSM 22608 / JCM 16073 / KCTC 15190 / YIT 12066)</name>
    <dbReference type="NCBI Taxonomy" id="762983"/>
    <lineage>
        <taxon>Bacteria</taxon>
        <taxon>Pseudomonadati</taxon>
        <taxon>Pseudomonadota</taxon>
        <taxon>Gammaproteobacteria</taxon>
        <taxon>Aeromonadales</taxon>
        <taxon>Succinivibrionaceae</taxon>
        <taxon>Succinatimonas</taxon>
    </lineage>
</organism>
<proteinExistence type="predicted"/>
<keyword evidence="5" id="KW-0677">Repeat</keyword>
<dbReference type="PROSITE" id="PS00211">
    <property type="entry name" value="ABC_TRANSPORTER_1"/>
    <property type="match status" value="1"/>
</dbReference>
<keyword evidence="4" id="KW-0762">Sugar transport</keyword>
<dbReference type="EMBL" id="AEVO01000001">
    <property type="protein sequence ID" value="EFY08147.1"/>
    <property type="molecule type" value="Genomic_DNA"/>
</dbReference>
<dbReference type="InterPro" id="IPR027417">
    <property type="entry name" value="P-loop_NTPase"/>
</dbReference>
<keyword evidence="9" id="KW-0472">Membrane</keyword>
<evidence type="ECO:0000256" key="2">
    <source>
        <dbReference type="ARBA" id="ARBA00022448"/>
    </source>
</evidence>
<keyword evidence="6" id="KW-0547">Nucleotide-binding</keyword>
<evidence type="ECO:0000256" key="6">
    <source>
        <dbReference type="ARBA" id="ARBA00022741"/>
    </source>
</evidence>
<comment type="subcellular location">
    <subcellularLocation>
        <location evidence="1">Cell membrane</location>
        <topology evidence="1">Peripheral membrane protein</topology>
    </subcellularLocation>
</comment>
<dbReference type="SUPFAM" id="SSF52540">
    <property type="entry name" value="P-loop containing nucleoside triphosphate hydrolases"/>
    <property type="match status" value="2"/>
</dbReference>
<dbReference type="Gene3D" id="3.40.50.300">
    <property type="entry name" value="P-loop containing nucleotide triphosphate hydrolases"/>
    <property type="match status" value="2"/>
</dbReference>
<accession>E8LH53</accession>
<dbReference type="GO" id="GO:0005886">
    <property type="term" value="C:plasma membrane"/>
    <property type="evidence" value="ECO:0007669"/>
    <property type="project" value="UniProtKB-SubCell"/>
</dbReference>
<evidence type="ECO:0000256" key="4">
    <source>
        <dbReference type="ARBA" id="ARBA00022597"/>
    </source>
</evidence>
<keyword evidence="7 11" id="KW-0067">ATP-binding</keyword>
<evidence type="ECO:0000256" key="9">
    <source>
        <dbReference type="ARBA" id="ARBA00023136"/>
    </source>
</evidence>
<dbReference type="STRING" id="762983.HMPREF9444_00009"/>
<evidence type="ECO:0000256" key="8">
    <source>
        <dbReference type="ARBA" id="ARBA00022967"/>
    </source>
</evidence>
<dbReference type="AlphaFoldDB" id="E8LH53"/>
<reference evidence="11 12" key="1">
    <citation type="submission" date="2011-01" db="EMBL/GenBank/DDBJ databases">
        <authorList>
            <person name="Weinstock G."/>
            <person name="Sodergren E."/>
            <person name="Clifton S."/>
            <person name="Fulton L."/>
            <person name="Fulton B."/>
            <person name="Courtney L."/>
            <person name="Fronick C."/>
            <person name="Harrison M."/>
            <person name="Strong C."/>
            <person name="Farmer C."/>
            <person name="Delahaunty K."/>
            <person name="Markovic C."/>
            <person name="Hall O."/>
            <person name="Minx P."/>
            <person name="Tomlinson C."/>
            <person name="Mitreva M."/>
            <person name="Hou S."/>
            <person name="Chen J."/>
            <person name="Wollam A."/>
            <person name="Pepin K.H."/>
            <person name="Johnson M."/>
            <person name="Bhonagiri V."/>
            <person name="Zhang X."/>
            <person name="Suruliraj S."/>
            <person name="Warren W."/>
            <person name="Chinwalla A."/>
            <person name="Mardis E.R."/>
            <person name="Wilson R.K."/>
        </authorList>
    </citation>
    <scope>NUCLEOTIDE SEQUENCE [LARGE SCALE GENOMIC DNA]</scope>
    <source>
        <strain evidence="12">DSM 22608 / JCM 16073 / KCTC 15190 / YIT 12066</strain>
    </source>
</reference>
<keyword evidence="2" id="KW-0813">Transport</keyword>
<feature type="domain" description="ABC transporter" evidence="10">
    <location>
        <begin position="29"/>
        <end position="266"/>
    </location>
</feature>
<dbReference type="FunFam" id="3.40.50.300:FF:000127">
    <property type="entry name" value="Ribose import ATP-binding protein RbsA"/>
    <property type="match status" value="1"/>
</dbReference>
<feature type="domain" description="ABC transporter" evidence="10">
    <location>
        <begin position="281"/>
        <end position="525"/>
    </location>
</feature>
<dbReference type="InterPro" id="IPR017871">
    <property type="entry name" value="ABC_transporter-like_CS"/>
</dbReference>
<protein>
    <submittedName>
        <fullName evidence="11">ABC transporter, ATP-binding protein</fullName>
    </submittedName>
</protein>
<dbReference type="GO" id="GO:0016887">
    <property type="term" value="F:ATP hydrolysis activity"/>
    <property type="evidence" value="ECO:0007669"/>
    <property type="project" value="InterPro"/>
</dbReference>
<dbReference type="GO" id="GO:0005524">
    <property type="term" value="F:ATP binding"/>
    <property type="evidence" value="ECO:0007669"/>
    <property type="project" value="UniProtKB-KW"/>
</dbReference>
<dbReference type="Pfam" id="PF00005">
    <property type="entry name" value="ABC_tran"/>
    <property type="match status" value="2"/>
</dbReference>
<dbReference type="HOGENOM" id="CLU_000604_92_3_6"/>
<dbReference type="CDD" id="cd03216">
    <property type="entry name" value="ABC_Carb_Monos_I"/>
    <property type="match status" value="1"/>
</dbReference>
<keyword evidence="8" id="KW-1278">Translocase</keyword>